<gene>
    <name evidence="1" type="ORF">FAZ95_06970</name>
</gene>
<sequence>MPGHEIIEEMKFLLTKKKKDEPREIVKQKTDVLQADYRDFGAIFDLFESQDRFKAGLAVVSKALWDNYRTITNQPSLHPHSADSPLVPAPAPGNLFTRCIGMLAQQYGFNFQHGLALDTDYNTAPNSVTLIANDLLLGTLVRTKLFWKDAISADHGEHSHSLQWLVAAQVLNGTTTTPVPDLYAKTVDYMVMSKGETSTRLWQLLVDCFPTTGGTRKETPLITDSFRCPQNVTRFLLGAGNDFAPIADHFVSNYLYKRYKNRNWMEIKNQGTPNEKLDLKNIFVNPQEKSEEGWTQGKNKARLTRTQVIPKDIADRQVTEVNYHATAGFLYMKENSFN</sequence>
<reference evidence="1 2" key="1">
    <citation type="submission" date="2019-05" db="EMBL/GenBank/DDBJ databases">
        <title>Burkholderia sp. DHOD12, isolated from subtropical forest soil.</title>
        <authorList>
            <person name="Gao Z.-H."/>
            <person name="Qiu L.-H."/>
        </authorList>
    </citation>
    <scope>NUCLEOTIDE SEQUENCE [LARGE SCALE GENOMIC DNA]</scope>
    <source>
        <strain evidence="1 2">DHOD12</strain>
    </source>
</reference>
<keyword evidence="2" id="KW-1185">Reference proteome</keyword>
<evidence type="ECO:0000313" key="2">
    <source>
        <dbReference type="Proteomes" id="UP000298656"/>
    </source>
</evidence>
<dbReference type="Proteomes" id="UP000298656">
    <property type="component" value="Chromosome 1"/>
</dbReference>
<dbReference type="EMBL" id="CP040077">
    <property type="protein sequence ID" value="QCP48946.1"/>
    <property type="molecule type" value="Genomic_DNA"/>
</dbReference>
<dbReference type="AlphaFoldDB" id="A0A4P8IL30"/>
<name>A0A4P8IL30_9BURK</name>
<protein>
    <submittedName>
        <fullName evidence="1">Uncharacterized protein</fullName>
    </submittedName>
</protein>
<dbReference type="KEGG" id="tvl:FAZ95_06970"/>
<dbReference type="RefSeq" id="WP_137331777.1">
    <property type="nucleotide sequence ID" value="NZ_CP040077.1"/>
</dbReference>
<accession>A0A4P8IL30</accession>
<proteinExistence type="predicted"/>
<dbReference type="OrthoDB" id="8996093at2"/>
<organism evidence="1 2">
    <name type="scientific">Trinickia violacea</name>
    <dbReference type="NCBI Taxonomy" id="2571746"/>
    <lineage>
        <taxon>Bacteria</taxon>
        <taxon>Pseudomonadati</taxon>
        <taxon>Pseudomonadota</taxon>
        <taxon>Betaproteobacteria</taxon>
        <taxon>Burkholderiales</taxon>
        <taxon>Burkholderiaceae</taxon>
        <taxon>Trinickia</taxon>
    </lineage>
</organism>
<evidence type="ECO:0000313" key="1">
    <source>
        <dbReference type="EMBL" id="QCP48946.1"/>
    </source>
</evidence>